<protein>
    <submittedName>
        <fullName evidence="2">Uncharacterized protein</fullName>
    </submittedName>
</protein>
<feature type="compositionally biased region" description="Acidic residues" evidence="1">
    <location>
        <begin position="90"/>
        <end position="119"/>
    </location>
</feature>
<dbReference type="EMBL" id="JASPKY010000176">
    <property type="protein sequence ID" value="KAK9727705.1"/>
    <property type="molecule type" value="Genomic_DNA"/>
</dbReference>
<keyword evidence="3" id="KW-1185">Reference proteome</keyword>
<proteinExistence type="predicted"/>
<name>A0AAW1L4L8_POPJA</name>
<comment type="caution">
    <text evidence="2">The sequence shown here is derived from an EMBL/GenBank/DDBJ whole genome shotgun (WGS) entry which is preliminary data.</text>
</comment>
<dbReference type="AlphaFoldDB" id="A0AAW1L4L8"/>
<dbReference type="Proteomes" id="UP001458880">
    <property type="component" value="Unassembled WGS sequence"/>
</dbReference>
<organism evidence="2 3">
    <name type="scientific">Popillia japonica</name>
    <name type="common">Japanese beetle</name>
    <dbReference type="NCBI Taxonomy" id="7064"/>
    <lineage>
        <taxon>Eukaryota</taxon>
        <taxon>Metazoa</taxon>
        <taxon>Ecdysozoa</taxon>
        <taxon>Arthropoda</taxon>
        <taxon>Hexapoda</taxon>
        <taxon>Insecta</taxon>
        <taxon>Pterygota</taxon>
        <taxon>Neoptera</taxon>
        <taxon>Endopterygota</taxon>
        <taxon>Coleoptera</taxon>
        <taxon>Polyphaga</taxon>
        <taxon>Scarabaeiformia</taxon>
        <taxon>Scarabaeidae</taxon>
        <taxon>Rutelinae</taxon>
        <taxon>Popillia</taxon>
    </lineage>
</organism>
<feature type="region of interest" description="Disordered" evidence="1">
    <location>
        <begin position="81"/>
        <end position="119"/>
    </location>
</feature>
<reference evidence="2 3" key="1">
    <citation type="journal article" date="2024" name="BMC Genomics">
        <title>De novo assembly and annotation of Popillia japonica's genome with initial clues to its potential as an invasive pest.</title>
        <authorList>
            <person name="Cucini C."/>
            <person name="Boschi S."/>
            <person name="Funari R."/>
            <person name="Cardaioli E."/>
            <person name="Iannotti N."/>
            <person name="Marturano G."/>
            <person name="Paoli F."/>
            <person name="Bruttini M."/>
            <person name="Carapelli A."/>
            <person name="Frati F."/>
            <person name="Nardi F."/>
        </authorList>
    </citation>
    <scope>NUCLEOTIDE SEQUENCE [LARGE SCALE GENOMIC DNA]</scope>
    <source>
        <strain evidence="2">DMR45628</strain>
    </source>
</reference>
<accession>A0AAW1L4L8</accession>
<gene>
    <name evidence="2" type="ORF">QE152_g19046</name>
</gene>
<evidence type="ECO:0000313" key="3">
    <source>
        <dbReference type="Proteomes" id="UP001458880"/>
    </source>
</evidence>
<sequence>MTQPCDSGHPTVELNQSTPTKQLPVPVNKENSNSSLGSPFIKAPFWAKTVNTSSKRNKEKVPAVVTSRELKNYFHKKEEEKRLKQREIEQQSESDESEEIIYAEISDDETFSNKDNEEESEEIIYAEISDDETFSNKDNEEEFLENRGVQRQEQPQLEKFYAVYYDEQFYIWRVVEILNEKVLLIFSRNVSEYKLNWPKRQNTDLVEANRLFYGPIYFVGQSLTITDAALSDLTTAYEQCKLNFSNI</sequence>
<feature type="region of interest" description="Disordered" evidence="1">
    <location>
        <begin position="1"/>
        <end position="38"/>
    </location>
</feature>
<evidence type="ECO:0000256" key="1">
    <source>
        <dbReference type="SAM" id="MobiDB-lite"/>
    </source>
</evidence>
<evidence type="ECO:0000313" key="2">
    <source>
        <dbReference type="EMBL" id="KAK9727705.1"/>
    </source>
</evidence>